<organism evidence="1 2">
    <name type="scientific">Solitalea canadensis (strain ATCC 29591 / DSM 3403 / JCM 21819 / LMG 8368 / NBRC 15130 / NCIMB 12057 / USAM 9D)</name>
    <name type="common">Flexibacter canadensis</name>
    <dbReference type="NCBI Taxonomy" id="929556"/>
    <lineage>
        <taxon>Bacteria</taxon>
        <taxon>Pseudomonadati</taxon>
        <taxon>Bacteroidota</taxon>
        <taxon>Sphingobacteriia</taxon>
        <taxon>Sphingobacteriales</taxon>
        <taxon>Sphingobacteriaceae</taxon>
        <taxon>Solitalea</taxon>
    </lineage>
</organism>
<dbReference type="Pfam" id="PF07103">
    <property type="entry name" value="DUF1365"/>
    <property type="match status" value="1"/>
</dbReference>
<proteinExistence type="predicted"/>
<accession>H8KKY3</accession>
<keyword evidence="2" id="KW-1185">Reference proteome</keyword>
<dbReference type="STRING" id="929556.Solca_3801"/>
<dbReference type="Proteomes" id="UP000007590">
    <property type="component" value="Chromosome"/>
</dbReference>
<sequence length="265" mass="31549">MNSCLYECLVMHNRLEPRRNRFYYRIFMFYLDLDEIDFIAQKRILFSRNRFNVFNFRDSDHLDFTSPAIKKGRPVKENIVSYFAENGIETGDQRIMLLTSVCTMGYQFNPVSFYFLIDEYNDPVCALVQVGNAIEEQKPYFIGKENLRGHRFYLDTPKYFDVLPFIDHNVNFHFNLEVPSKKFSIKIDDQNKEGKKFFVTTLIGNKRKLSGFNLAWLSIKHPFVTLKVVILIHLQGLKLWLLGMPYQKKTEYPELLREAYKPYRP</sequence>
<dbReference type="AlphaFoldDB" id="H8KKY3"/>
<reference evidence="1" key="1">
    <citation type="submission" date="2012-02" db="EMBL/GenBank/DDBJ databases">
        <title>The complete genome of Solitalea canadensis DSM 3403.</title>
        <authorList>
            <consortium name="US DOE Joint Genome Institute (JGI-PGF)"/>
            <person name="Lucas S."/>
            <person name="Copeland A."/>
            <person name="Lapidus A."/>
            <person name="Glavina del Rio T."/>
            <person name="Dalin E."/>
            <person name="Tice H."/>
            <person name="Bruce D."/>
            <person name="Goodwin L."/>
            <person name="Pitluck S."/>
            <person name="Peters L."/>
            <person name="Ovchinnikova G."/>
            <person name="Lu M."/>
            <person name="Kyrpides N."/>
            <person name="Mavromatis K."/>
            <person name="Ivanova N."/>
            <person name="Brettin T."/>
            <person name="Detter J.C."/>
            <person name="Han C."/>
            <person name="Larimer F."/>
            <person name="Land M."/>
            <person name="Hauser L."/>
            <person name="Markowitz V."/>
            <person name="Cheng J.-F."/>
            <person name="Hugenholtz P."/>
            <person name="Woyke T."/>
            <person name="Wu D."/>
            <person name="Spring S."/>
            <person name="Schroeder M."/>
            <person name="Kopitz M."/>
            <person name="Brambilla E."/>
            <person name="Klenk H.-P."/>
            <person name="Eisen J.A."/>
        </authorList>
    </citation>
    <scope>NUCLEOTIDE SEQUENCE</scope>
    <source>
        <strain evidence="1">DSM 3403</strain>
    </source>
</reference>
<name>H8KKY3_SOLCM</name>
<dbReference type="RefSeq" id="WP_014682023.1">
    <property type="nucleotide sequence ID" value="NC_017770.1"/>
</dbReference>
<evidence type="ECO:0008006" key="3">
    <source>
        <dbReference type="Google" id="ProtNLM"/>
    </source>
</evidence>
<evidence type="ECO:0000313" key="2">
    <source>
        <dbReference type="Proteomes" id="UP000007590"/>
    </source>
</evidence>
<dbReference type="eggNOG" id="COG3496">
    <property type="taxonomic scope" value="Bacteria"/>
</dbReference>
<dbReference type="HOGENOM" id="CLU_065913_0_0_10"/>
<dbReference type="PANTHER" id="PTHR33973:SF4">
    <property type="entry name" value="OS07G0153300 PROTEIN"/>
    <property type="match status" value="1"/>
</dbReference>
<dbReference type="PANTHER" id="PTHR33973">
    <property type="entry name" value="OS07G0153300 PROTEIN"/>
    <property type="match status" value="1"/>
</dbReference>
<protein>
    <recommendedName>
        <fullName evidence="3">DUF1365 domain-containing protein</fullName>
    </recommendedName>
</protein>
<gene>
    <name evidence="1" type="ordered locus">Solca_3801</name>
</gene>
<dbReference type="InterPro" id="IPR010775">
    <property type="entry name" value="DUF1365"/>
</dbReference>
<evidence type="ECO:0000313" key="1">
    <source>
        <dbReference type="EMBL" id="AFD08800.1"/>
    </source>
</evidence>
<dbReference type="EMBL" id="CP003349">
    <property type="protein sequence ID" value="AFD08800.1"/>
    <property type="molecule type" value="Genomic_DNA"/>
</dbReference>
<dbReference type="KEGG" id="scn:Solca_3801"/>